<comment type="caution">
    <text evidence="8">The sequence shown here is derived from an EMBL/GenBank/DDBJ whole genome shotgun (WGS) entry which is preliminary data.</text>
</comment>
<dbReference type="GO" id="GO:0000012">
    <property type="term" value="P:single strand break repair"/>
    <property type="evidence" value="ECO:0007669"/>
    <property type="project" value="TreeGrafter"/>
</dbReference>
<dbReference type="InterPro" id="IPR036265">
    <property type="entry name" value="HIT-like_sf"/>
</dbReference>
<dbReference type="GO" id="GO:0005634">
    <property type="term" value="C:nucleus"/>
    <property type="evidence" value="ECO:0007669"/>
    <property type="project" value="UniProtKB-SubCell"/>
</dbReference>
<evidence type="ECO:0000256" key="3">
    <source>
        <dbReference type="ARBA" id="ARBA00022833"/>
    </source>
</evidence>
<dbReference type="GO" id="GO:0003725">
    <property type="term" value="F:double-stranded RNA binding"/>
    <property type="evidence" value="ECO:0007669"/>
    <property type="project" value="TreeGrafter"/>
</dbReference>
<protein>
    <submittedName>
        <fullName evidence="8">WGS project CCBQ000000000 data, contig 00099</fullName>
    </submittedName>
</protein>
<dbReference type="PANTHER" id="PTHR12486">
    <property type="entry name" value="APRATAXIN-RELATED"/>
    <property type="match status" value="1"/>
</dbReference>
<evidence type="ECO:0000313" key="9">
    <source>
        <dbReference type="Proteomes" id="UP000031516"/>
    </source>
</evidence>
<dbReference type="InterPro" id="IPR011146">
    <property type="entry name" value="HIT-like"/>
</dbReference>
<dbReference type="InterPro" id="IPR032566">
    <property type="entry name" value="Znf-C2HE"/>
</dbReference>
<dbReference type="GO" id="GO:1990165">
    <property type="term" value="F:single-strand break-containing DNA binding"/>
    <property type="evidence" value="ECO:0007669"/>
    <property type="project" value="TreeGrafter"/>
</dbReference>
<name>A0A0A8L4N5_9SACH</name>
<evidence type="ECO:0000256" key="1">
    <source>
        <dbReference type="ARBA" id="ARBA00004123"/>
    </source>
</evidence>
<dbReference type="GO" id="GO:0033699">
    <property type="term" value="F:DNA 5'-adenosine monophosphate hydrolase activity"/>
    <property type="evidence" value="ECO:0007669"/>
    <property type="project" value="TreeGrafter"/>
</dbReference>
<dbReference type="SUPFAM" id="SSF54197">
    <property type="entry name" value="HIT-like"/>
    <property type="match status" value="1"/>
</dbReference>
<keyword evidence="9" id="KW-1185">Reference proteome</keyword>
<evidence type="ECO:0000256" key="2">
    <source>
        <dbReference type="ARBA" id="ARBA00022723"/>
    </source>
</evidence>
<feature type="domain" description="Aprataxin C2HE/C2H2/C2HC zinc finger" evidence="7">
    <location>
        <begin position="241"/>
        <end position="298"/>
    </location>
</feature>
<proteinExistence type="predicted"/>
<evidence type="ECO:0000259" key="6">
    <source>
        <dbReference type="Pfam" id="PF01230"/>
    </source>
</evidence>
<evidence type="ECO:0000256" key="5">
    <source>
        <dbReference type="ARBA" id="ARBA00023242"/>
    </source>
</evidence>
<dbReference type="Proteomes" id="UP000031516">
    <property type="component" value="Unassembled WGS sequence"/>
</dbReference>
<evidence type="ECO:0000313" key="8">
    <source>
        <dbReference type="EMBL" id="CDO93151.1"/>
    </source>
</evidence>
<dbReference type="Pfam" id="PF16278">
    <property type="entry name" value="zf-C2HE"/>
    <property type="match status" value="1"/>
</dbReference>
<feature type="domain" description="HIT" evidence="6">
    <location>
        <begin position="120"/>
        <end position="226"/>
    </location>
</feature>
<organism evidence="8 9">
    <name type="scientific">Kluyveromyces dobzhanskii CBS 2104</name>
    <dbReference type="NCBI Taxonomy" id="1427455"/>
    <lineage>
        <taxon>Eukaryota</taxon>
        <taxon>Fungi</taxon>
        <taxon>Dikarya</taxon>
        <taxon>Ascomycota</taxon>
        <taxon>Saccharomycotina</taxon>
        <taxon>Saccharomycetes</taxon>
        <taxon>Saccharomycetales</taxon>
        <taxon>Saccharomycetaceae</taxon>
        <taxon>Kluyveromyces</taxon>
    </lineage>
</organism>
<comment type="subcellular location">
    <subcellularLocation>
        <location evidence="1">Nucleus</location>
    </subcellularLocation>
</comment>
<evidence type="ECO:0000259" key="7">
    <source>
        <dbReference type="Pfam" id="PF16278"/>
    </source>
</evidence>
<dbReference type="Gene3D" id="3.30.428.10">
    <property type="entry name" value="HIT-like"/>
    <property type="match status" value="1"/>
</dbReference>
<dbReference type="GO" id="GO:0030983">
    <property type="term" value="F:mismatched DNA binding"/>
    <property type="evidence" value="ECO:0007669"/>
    <property type="project" value="TreeGrafter"/>
</dbReference>
<accession>A0A0A8L4N5</accession>
<reference evidence="8 9" key="1">
    <citation type="submission" date="2014-03" db="EMBL/GenBank/DDBJ databases">
        <title>The genome of Kluyveromyces dobzhanskii.</title>
        <authorList>
            <person name="Nystedt B."/>
            <person name="Astrom S."/>
        </authorList>
    </citation>
    <scope>NUCLEOTIDE SEQUENCE [LARGE SCALE GENOMIC DNA]</scope>
    <source>
        <strain evidence="8 9">CBS 2104</strain>
    </source>
</reference>
<keyword evidence="3" id="KW-0862">Zinc</keyword>
<sequence>MAEKLDPIYVVEWEEGADDCWAISDKSGFATHLFQMNEDADKDALYCKHCRRRFAGKERDHVGFHMNKIHPQIRHGMTYNEYLKEFSPVYMPNAHGSEKTMERSFSLALRTYVLCPERSPEVLYFDDVATIIYDKFPKSEQHLLILPRSHKTSNSHPNELSSDIKSQIEWHIDWAKRFCWAQFVKTFDVKDALMSKELFVSNFIQAGIHSIPSMANTHIHVMTKDFHSERLKNKKHFNSFNSPFFVPWENIPSFERRNEDNVMEKFIKNYDLKCPYCSLNFKNQFAKLKVHLADEFDKRFERKTDR</sequence>
<dbReference type="PANTHER" id="PTHR12486:SF4">
    <property type="entry name" value="APRATAXIN"/>
    <property type="match status" value="1"/>
</dbReference>
<keyword evidence="5" id="KW-0539">Nucleus</keyword>
<evidence type="ECO:0000256" key="4">
    <source>
        <dbReference type="ARBA" id="ARBA00023125"/>
    </source>
</evidence>
<dbReference type="EMBL" id="CCBQ010000019">
    <property type="protein sequence ID" value="CDO93151.1"/>
    <property type="molecule type" value="Genomic_DNA"/>
</dbReference>
<keyword evidence="2" id="KW-0479">Metal-binding</keyword>
<dbReference type="OrthoDB" id="3512845at2759"/>
<keyword evidence="4" id="KW-0238">DNA-binding</keyword>
<dbReference type="AlphaFoldDB" id="A0A0A8L4N5"/>
<dbReference type="Pfam" id="PF01230">
    <property type="entry name" value="HIT"/>
    <property type="match status" value="1"/>
</dbReference>
<gene>
    <name evidence="8" type="ORF">KLDO_g1453</name>
</gene>
<dbReference type="GO" id="GO:0046872">
    <property type="term" value="F:metal ion binding"/>
    <property type="evidence" value="ECO:0007669"/>
    <property type="project" value="UniProtKB-KW"/>
</dbReference>
<dbReference type="GO" id="GO:0003697">
    <property type="term" value="F:single-stranded DNA binding"/>
    <property type="evidence" value="ECO:0007669"/>
    <property type="project" value="TreeGrafter"/>
</dbReference>